<protein>
    <submittedName>
        <fullName evidence="4">Molybdenum cofactor biosynthesis protein</fullName>
    </submittedName>
</protein>
<name>A0A419SFN1_9BACL</name>
<dbReference type="PANTHER" id="PTHR43764:SF1">
    <property type="entry name" value="MOLYBDOPTERIN MOLYBDOTRANSFERASE"/>
    <property type="match status" value="1"/>
</dbReference>
<reference evidence="4 5" key="1">
    <citation type="submission" date="2016-08" db="EMBL/GenBank/DDBJ databases">
        <title>Novel Firmicute Genomes.</title>
        <authorList>
            <person name="Poppleton D.I."/>
            <person name="Gribaldo S."/>
        </authorList>
    </citation>
    <scope>NUCLEOTIDE SEQUENCE [LARGE SCALE GENOMIC DNA]</scope>
    <source>
        <strain evidence="4 5">RAOx-1</strain>
    </source>
</reference>
<dbReference type="SUPFAM" id="SSF53218">
    <property type="entry name" value="Molybdenum cofactor biosynthesis proteins"/>
    <property type="match status" value="1"/>
</dbReference>
<dbReference type="RefSeq" id="WP_120190065.1">
    <property type="nucleotide sequence ID" value="NZ_MCHY01000009.1"/>
</dbReference>
<organism evidence="4 5">
    <name type="scientific">Ammoniphilus oxalaticus</name>
    <dbReference type="NCBI Taxonomy" id="66863"/>
    <lineage>
        <taxon>Bacteria</taxon>
        <taxon>Bacillati</taxon>
        <taxon>Bacillota</taxon>
        <taxon>Bacilli</taxon>
        <taxon>Bacillales</taxon>
        <taxon>Paenibacillaceae</taxon>
        <taxon>Aneurinibacillus group</taxon>
        <taxon>Ammoniphilus</taxon>
    </lineage>
</organism>
<accession>A0A419SFN1</accession>
<evidence type="ECO:0000313" key="5">
    <source>
        <dbReference type="Proteomes" id="UP000284219"/>
    </source>
</evidence>
<dbReference type="NCBIfam" id="TIGR00177">
    <property type="entry name" value="molyb_syn"/>
    <property type="match status" value="1"/>
</dbReference>
<dbReference type="Proteomes" id="UP000284219">
    <property type="component" value="Unassembled WGS sequence"/>
</dbReference>
<proteinExistence type="predicted"/>
<dbReference type="SMART" id="SM00852">
    <property type="entry name" value="MoCF_biosynth"/>
    <property type="match status" value="1"/>
</dbReference>
<comment type="caution">
    <text evidence="4">The sequence shown here is derived from an EMBL/GenBank/DDBJ whole genome shotgun (WGS) entry which is preliminary data.</text>
</comment>
<dbReference type="InterPro" id="IPR051920">
    <property type="entry name" value="MPT_Adenylyltrnsfr/MoaC-Rel"/>
</dbReference>
<dbReference type="OrthoDB" id="9784492at2"/>
<sequence>MSTYKIGVITSSNSIYRGERENDSVAKLVELLKRELDSEICLHRVVPDDIEHLKEAFIELIDREKVELLITVGGTGLSPEDVTPEATESIIDRTVPGLAEEMRRASLENSRRAMLTRAVSGTRGNTLVINFPGNPKGVEECFTAIVDQIPHALNIIQGKVGEGSITREETW</sequence>
<dbReference type="InterPro" id="IPR036425">
    <property type="entry name" value="MoaB/Mog-like_dom_sf"/>
</dbReference>
<keyword evidence="5" id="KW-1185">Reference proteome</keyword>
<evidence type="ECO:0000259" key="3">
    <source>
        <dbReference type="SMART" id="SM00852"/>
    </source>
</evidence>
<keyword evidence="2" id="KW-0501">Molybdenum cofactor biosynthesis</keyword>
<evidence type="ECO:0000256" key="1">
    <source>
        <dbReference type="ARBA" id="ARBA00005046"/>
    </source>
</evidence>
<feature type="domain" description="MoaB/Mog" evidence="3">
    <location>
        <begin position="7"/>
        <end position="152"/>
    </location>
</feature>
<dbReference type="InterPro" id="IPR001453">
    <property type="entry name" value="MoaB/Mog_dom"/>
</dbReference>
<dbReference type="EMBL" id="MCHY01000009">
    <property type="protein sequence ID" value="RKD22594.1"/>
    <property type="molecule type" value="Genomic_DNA"/>
</dbReference>
<dbReference type="Gene3D" id="3.40.980.10">
    <property type="entry name" value="MoaB/Mog-like domain"/>
    <property type="match status" value="1"/>
</dbReference>
<dbReference type="GO" id="GO:0006777">
    <property type="term" value="P:Mo-molybdopterin cofactor biosynthetic process"/>
    <property type="evidence" value="ECO:0007669"/>
    <property type="project" value="UniProtKB-KW"/>
</dbReference>
<dbReference type="Pfam" id="PF00994">
    <property type="entry name" value="MoCF_biosynth"/>
    <property type="match status" value="1"/>
</dbReference>
<evidence type="ECO:0000256" key="2">
    <source>
        <dbReference type="ARBA" id="ARBA00023150"/>
    </source>
</evidence>
<gene>
    <name evidence="4" type="ORF">BEP19_10050</name>
</gene>
<comment type="pathway">
    <text evidence="1">Cofactor biosynthesis; molybdopterin biosynthesis.</text>
</comment>
<dbReference type="CDD" id="cd00886">
    <property type="entry name" value="MogA_MoaB"/>
    <property type="match status" value="1"/>
</dbReference>
<evidence type="ECO:0000313" key="4">
    <source>
        <dbReference type="EMBL" id="RKD22594.1"/>
    </source>
</evidence>
<dbReference type="AlphaFoldDB" id="A0A419SFN1"/>
<dbReference type="PANTHER" id="PTHR43764">
    <property type="entry name" value="MOLYBDENUM COFACTOR BIOSYNTHESIS"/>
    <property type="match status" value="1"/>
</dbReference>